<accession>A0A0P9H6A1</accession>
<organism evidence="1 2">
    <name type="scientific">Kouleothrix aurantiaca</name>
    <dbReference type="NCBI Taxonomy" id="186479"/>
    <lineage>
        <taxon>Bacteria</taxon>
        <taxon>Bacillati</taxon>
        <taxon>Chloroflexota</taxon>
        <taxon>Chloroflexia</taxon>
        <taxon>Chloroflexales</taxon>
        <taxon>Roseiflexineae</taxon>
        <taxon>Roseiflexaceae</taxon>
        <taxon>Kouleothrix</taxon>
    </lineage>
</organism>
<proteinExistence type="predicted"/>
<reference evidence="1 2" key="1">
    <citation type="submission" date="2015-09" db="EMBL/GenBank/DDBJ databases">
        <title>Draft genome sequence of Kouleothrix aurantiaca JCM 19913.</title>
        <authorList>
            <person name="Hemp J."/>
        </authorList>
    </citation>
    <scope>NUCLEOTIDE SEQUENCE [LARGE SCALE GENOMIC DNA]</scope>
    <source>
        <strain evidence="1 2">COM-B</strain>
    </source>
</reference>
<comment type="caution">
    <text evidence="1">The sequence shown here is derived from an EMBL/GenBank/DDBJ whole genome shotgun (WGS) entry which is preliminary data.</text>
</comment>
<sequence length="253" mass="27218">LLGRPAVLRTYTTTQLPEGAPSDAPVRVILTIDAQTYALLDVAVLAEGAAESTAERPLRAQQFELLAEAPADAPFTLPDNTGVVQRIGMGSVRFPFVDRRAQLTIEDAAQRENGELLAPLQLPGDHMRGLAFQNGGRDNQVILLYEGEFQNVLLLPSFNPRGSQSLGAEQTAGTYRYRVMQNESSAGITALVYHPDTPDQGIGLILNDTFSTAAERQASLQALIASLTPVNEQSLPRLRAQFAPPDSSAGHSE</sequence>
<keyword evidence="2" id="KW-1185">Reference proteome</keyword>
<evidence type="ECO:0000313" key="2">
    <source>
        <dbReference type="Proteomes" id="UP000050509"/>
    </source>
</evidence>
<feature type="non-terminal residue" evidence="1">
    <location>
        <position position="1"/>
    </location>
</feature>
<dbReference type="AlphaFoldDB" id="A0A0P9H6A1"/>
<protein>
    <submittedName>
        <fullName evidence="1">Uncharacterized protein</fullName>
    </submittedName>
</protein>
<dbReference type="EMBL" id="LJCR01001987">
    <property type="protein sequence ID" value="KPV49411.1"/>
    <property type="molecule type" value="Genomic_DNA"/>
</dbReference>
<dbReference type="Proteomes" id="UP000050509">
    <property type="component" value="Unassembled WGS sequence"/>
</dbReference>
<name>A0A0P9H6A1_9CHLR</name>
<gene>
    <name evidence="1" type="ORF">SE17_32790</name>
</gene>
<evidence type="ECO:0000313" key="1">
    <source>
        <dbReference type="EMBL" id="KPV49411.1"/>
    </source>
</evidence>